<organism evidence="1">
    <name type="scientific">Myoviridae sp. ctNQV2</name>
    <dbReference type="NCBI Taxonomy" id="2827683"/>
    <lineage>
        <taxon>Viruses</taxon>
        <taxon>Duplodnaviria</taxon>
        <taxon>Heunggongvirae</taxon>
        <taxon>Uroviricota</taxon>
        <taxon>Caudoviricetes</taxon>
    </lineage>
</organism>
<evidence type="ECO:0000313" key="1">
    <source>
        <dbReference type="EMBL" id="DAF43927.1"/>
    </source>
</evidence>
<protein>
    <submittedName>
        <fullName evidence="1">Uncharacterized protein</fullName>
    </submittedName>
</protein>
<name>A0A8S5RZD4_9CAUD</name>
<proteinExistence type="predicted"/>
<dbReference type="EMBL" id="BK032510">
    <property type="protein sequence ID" value="DAF43927.1"/>
    <property type="molecule type" value="Genomic_DNA"/>
</dbReference>
<reference evidence="1" key="1">
    <citation type="journal article" date="2021" name="Proc. Natl. Acad. Sci. U.S.A.">
        <title>A Catalog of Tens of Thousands of Viruses from Human Metagenomes Reveals Hidden Associations with Chronic Diseases.</title>
        <authorList>
            <person name="Tisza M.J."/>
            <person name="Buck C.B."/>
        </authorList>
    </citation>
    <scope>NUCLEOTIDE SEQUENCE</scope>
    <source>
        <strain evidence="1">CtNQV2</strain>
    </source>
</reference>
<sequence length="75" mass="8841">MTELENKALRHSLELLKDFSYGNIYSGLDELLKKFGITEQQDRNSFRNNFAYLLDRETEKINAAKEWITTVINNK</sequence>
<accession>A0A8S5RZD4</accession>